<sequence length="268" mass="28594">MCAGQLPAFAATMVASVSSAPIRLEIDGREPEVQQLYGPLLSGDGHFTAMQVRGGRVRGLDLHLSRLSATARELFAADLDPSLVRARIVHAIRGVPDCAVRVYVYQPDDLMIMVMVRPPSVPPAGPLALRSVRYERPAAHLKHVGGFGQVYHRRRAAAEGFDDALLTDHTGAVEETAIANIGFFDGAAVTWPAAPHLPGIAMLLLAPLLPSRRAPVLLGDLPSFRSAFVCNSIGITPVGRVDDVSYPPDPDLMSMLAAAEAGIPWDAI</sequence>
<dbReference type="InterPro" id="IPR043131">
    <property type="entry name" value="BCAT-like_N"/>
</dbReference>
<dbReference type="Pfam" id="PF01063">
    <property type="entry name" value="Aminotran_4"/>
    <property type="match status" value="1"/>
</dbReference>
<evidence type="ECO:0000313" key="1">
    <source>
        <dbReference type="EMBL" id="GAA2338392.1"/>
    </source>
</evidence>
<proteinExistence type="predicted"/>
<dbReference type="Gene3D" id="3.30.470.10">
    <property type="match status" value="1"/>
</dbReference>
<evidence type="ECO:0000313" key="2">
    <source>
        <dbReference type="Proteomes" id="UP001501444"/>
    </source>
</evidence>
<keyword evidence="1" id="KW-0032">Aminotransferase</keyword>
<gene>
    <name evidence="1" type="ORF">GCM10010170_019950</name>
</gene>
<organism evidence="1 2">
    <name type="scientific">Dactylosporangium salmoneum</name>
    <dbReference type="NCBI Taxonomy" id="53361"/>
    <lineage>
        <taxon>Bacteria</taxon>
        <taxon>Bacillati</taxon>
        <taxon>Actinomycetota</taxon>
        <taxon>Actinomycetes</taxon>
        <taxon>Micromonosporales</taxon>
        <taxon>Micromonosporaceae</taxon>
        <taxon>Dactylosporangium</taxon>
    </lineage>
</organism>
<protein>
    <submittedName>
        <fullName evidence="1">Aminotransferase class IV family protein</fullName>
    </submittedName>
</protein>
<dbReference type="EMBL" id="BAAARV010000018">
    <property type="protein sequence ID" value="GAA2338392.1"/>
    <property type="molecule type" value="Genomic_DNA"/>
</dbReference>
<accession>A0ABP5STG6</accession>
<dbReference type="GO" id="GO:0008483">
    <property type="term" value="F:transaminase activity"/>
    <property type="evidence" value="ECO:0007669"/>
    <property type="project" value="UniProtKB-KW"/>
</dbReference>
<dbReference type="InterPro" id="IPR043132">
    <property type="entry name" value="BCAT-like_C"/>
</dbReference>
<name>A0ABP5STG6_9ACTN</name>
<dbReference type="Proteomes" id="UP001501444">
    <property type="component" value="Unassembled WGS sequence"/>
</dbReference>
<dbReference type="SUPFAM" id="SSF56752">
    <property type="entry name" value="D-aminoacid aminotransferase-like PLP-dependent enzymes"/>
    <property type="match status" value="1"/>
</dbReference>
<dbReference type="Gene3D" id="3.20.10.10">
    <property type="entry name" value="D-amino Acid Aminotransferase, subunit A, domain 2"/>
    <property type="match status" value="1"/>
</dbReference>
<dbReference type="InterPro" id="IPR036038">
    <property type="entry name" value="Aminotransferase-like"/>
</dbReference>
<dbReference type="NCBIfam" id="NF006734">
    <property type="entry name" value="PRK09266.1"/>
    <property type="match status" value="1"/>
</dbReference>
<comment type="caution">
    <text evidence="1">The sequence shown here is derived from an EMBL/GenBank/DDBJ whole genome shotgun (WGS) entry which is preliminary data.</text>
</comment>
<keyword evidence="2" id="KW-1185">Reference proteome</keyword>
<reference evidence="2" key="1">
    <citation type="journal article" date="2019" name="Int. J. Syst. Evol. Microbiol.">
        <title>The Global Catalogue of Microorganisms (GCM) 10K type strain sequencing project: providing services to taxonomists for standard genome sequencing and annotation.</title>
        <authorList>
            <consortium name="The Broad Institute Genomics Platform"/>
            <consortium name="The Broad Institute Genome Sequencing Center for Infectious Disease"/>
            <person name="Wu L."/>
            <person name="Ma J."/>
        </authorList>
    </citation>
    <scope>NUCLEOTIDE SEQUENCE [LARGE SCALE GENOMIC DNA]</scope>
    <source>
        <strain evidence="2">JCM 3272</strain>
    </source>
</reference>
<keyword evidence="1" id="KW-0808">Transferase</keyword>
<dbReference type="InterPro" id="IPR001544">
    <property type="entry name" value="Aminotrans_IV"/>
</dbReference>